<dbReference type="Pfam" id="PF22936">
    <property type="entry name" value="Pol_BBD"/>
    <property type="match status" value="1"/>
</dbReference>
<dbReference type="SUPFAM" id="SSF53098">
    <property type="entry name" value="Ribonuclease H-like"/>
    <property type="match status" value="1"/>
</dbReference>
<dbReference type="PANTHER" id="PTHR42648">
    <property type="entry name" value="TRANSPOSASE, PUTATIVE-RELATED"/>
    <property type="match status" value="1"/>
</dbReference>
<keyword evidence="1" id="KW-0378">Hydrolase</keyword>
<dbReference type="SMART" id="SM00343">
    <property type="entry name" value="ZnF_C2HC"/>
    <property type="match status" value="1"/>
</dbReference>
<dbReference type="GO" id="GO:0006508">
    <property type="term" value="P:proteolysis"/>
    <property type="evidence" value="ECO:0007669"/>
    <property type="project" value="UniProtKB-KW"/>
</dbReference>
<evidence type="ECO:0000256" key="3">
    <source>
        <dbReference type="SAM" id="MobiDB-lite"/>
    </source>
</evidence>
<name>A0A5N6N9S3_9ASTR</name>
<dbReference type="Gene3D" id="3.30.420.10">
    <property type="entry name" value="Ribonuclease H-like superfamily/Ribonuclease H"/>
    <property type="match status" value="1"/>
</dbReference>
<dbReference type="Proteomes" id="UP000326396">
    <property type="component" value="Linkage Group LG3"/>
</dbReference>
<dbReference type="InterPro" id="IPR012337">
    <property type="entry name" value="RNaseH-like_sf"/>
</dbReference>
<feature type="compositionally biased region" description="Basic residues" evidence="3">
    <location>
        <begin position="43"/>
        <end position="55"/>
    </location>
</feature>
<dbReference type="GO" id="GO:0003676">
    <property type="term" value="F:nucleic acid binding"/>
    <property type="evidence" value="ECO:0007669"/>
    <property type="project" value="InterPro"/>
</dbReference>
<evidence type="ECO:0000313" key="6">
    <source>
        <dbReference type="Proteomes" id="UP000326396"/>
    </source>
</evidence>
<keyword evidence="2" id="KW-0862">Zinc</keyword>
<keyword evidence="1" id="KW-0645">Protease</keyword>
<comment type="caution">
    <text evidence="5">The sequence shown here is derived from an EMBL/GenBank/DDBJ whole genome shotgun (WGS) entry which is preliminary data.</text>
</comment>
<dbReference type="GO" id="GO:0008270">
    <property type="term" value="F:zinc ion binding"/>
    <property type="evidence" value="ECO:0007669"/>
    <property type="project" value="UniProtKB-KW"/>
</dbReference>
<dbReference type="InterPro" id="IPR001878">
    <property type="entry name" value="Znf_CCHC"/>
</dbReference>
<dbReference type="PANTHER" id="PTHR42648:SF25">
    <property type="entry name" value="RNA-DIRECTED DNA POLYMERASE"/>
    <property type="match status" value="1"/>
</dbReference>
<evidence type="ECO:0000256" key="1">
    <source>
        <dbReference type="ARBA" id="ARBA00022670"/>
    </source>
</evidence>
<gene>
    <name evidence="5" type="ORF">E3N88_26260</name>
</gene>
<keyword evidence="2" id="KW-0863">Zinc-finger</keyword>
<dbReference type="Pfam" id="PF13976">
    <property type="entry name" value="gag_pre-integrs"/>
    <property type="match status" value="1"/>
</dbReference>
<reference evidence="5 6" key="1">
    <citation type="submission" date="2019-05" db="EMBL/GenBank/DDBJ databases">
        <title>Mikania micrantha, genome provides insights into the molecular mechanism of rapid growth.</title>
        <authorList>
            <person name="Liu B."/>
        </authorList>
    </citation>
    <scope>NUCLEOTIDE SEQUENCE [LARGE SCALE GENOMIC DNA]</scope>
    <source>
        <strain evidence="5">NLD-2019</strain>
        <tissue evidence="5">Leaf</tissue>
    </source>
</reference>
<dbReference type="InterPro" id="IPR025724">
    <property type="entry name" value="GAG-pre-integrase_dom"/>
</dbReference>
<proteinExistence type="predicted"/>
<feature type="region of interest" description="Disordered" evidence="3">
    <location>
        <begin position="31"/>
        <end position="77"/>
    </location>
</feature>
<dbReference type="Pfam" id="PF00098">
    <property type="entry name" value="zf-CCHC"/>
    <property type="match status" value="1"/>
</dbReference>
<dbReference type="PROSITE" id="PS50158">
    <property type="entry name" value="ZF_CCHC"/>
    <property type="match status" value="1"/>
</dbReference>
<dbReference type="InterPro" id="IPR054722">
    <property type="entry name" value="PolX-like_BBD"/>
</dbReference>
<feature type="domain" description="CCHC-type" evidence="4">
    <location>
        <begin position="84"/>
        <end position="99"/>
    </location>
</feature>
<dbReference type="EMBL" id="SZYD01000013">
    <property type="protein sequence ID" value="KAD4386091.1"/>
    <property type="molecule type" value="Genomic_DNA"/>
</dbReference>
<keyword evidence="2" id="KW-0479">Metal-binding</keyword>
<evidence type="ECO:0000259" key="4">
    <source>
        <dbReference type="PROSITE" id="PS50158"/>
    </source>
</evidence>
<dbReference type="SUPFAM" id="SSF57756">
    <property type="entry name" value="Retrovirus zinc finger-like domains"/>
    <property type="match status" value="1"/>
</dbReference>
<dbReference type="AlphaFoldDB" id="A0A5N6N9S3"/>
<evidence type="ECO:0000256" key="2">
    <source>
        <dbReference type="PROSITE-ProRule" id="PRU00047"/>
    </source>
</evidence>
<evidence type="ECO:0000313" key="5">
    <source>
        <dbReference type="EMBL" id="KAD4386091.1"/>
    </source>
</evidence>
<dbReference type="InterPro" id="IPR036875">
    <property type="entry name" value="Znf_CCHC_sf"/>
</dbReference>
<dbReference type="InterPro" id="IPR036397">
    <property type="entry name" value="RNaseH_sf"/>
</dbReference>
<dbReference type="GO" id="GO:0008233">
    <property type="term" value="F:peptidase activity"/>
    <property type="evidence" value="ECO:0007669"/>
    <property type="project" value="UniProtKB-KW"/>
</dbReference>
<sequence length="438" mass="49910">MLYQSIPEELVLQVSALKTVKEIWEALKTRTKEDEYPQGSGRGRGRSNSRGRGRGRSSGGRGRGQERGQTSYHQRKQIDKTKIKCFRCDTMGHYASECPTRHAMEESNLAHTPDEGLALMMTIGEEIRNHRVLLNEEQVIPRRYDTAEIGYWFLDNGASNHMARHQDFFSDLDRNIKGKVRFGDGSNVEIEGKGDIILQCKTGDQKVLTGVYFIPTLRSNIISLGQLTEAGYEVTMKHDLLWIKEEDGALLMKVLRTQDRRYKIELKVVPPVCLHANFDALAWLWHARLGHRNFHSMKLLTTKNLAKGMPTISHPSQVCDSCTTGKQTRSPFPRHSEYRAKEALELIYADVCGPISPVTPGGNKYILLIVDDRSRYMWEYLIKERIELEAKRKIKILRTDNRGGLCLISSKTYQRGWHPASIHGSLLSSAKQSGREKE</sequence>
<keyword evidence="6" id="KW-1185">Reference proteome</keyword>
<accession>A0A5N6N9S3</accession>
<protein>
    <recommendedName>
        <fullName evidence="4">CCHC-type domain-containing protein</fullName>
    </recommendedName>
</protein>
<dbReference type="OrthoDB" id="6776856at2759"/>
<dbReference type="InterPro" id="IPR039537">
    <property type="entry name" value="Retrotran_Ty1/copia-like"/>
</dbReference>
<dbReference type="Gene3D" id="4.10.60.10">
    <property type="entry name" value="Zinc finger, CCHC-type"/>
    <property type="match status" value="1"/>
</dbReference>
<organism evidence="5 6">
    <name type="scientific">Mikania micrantha</name>
    <name type="common">bitter vine</name>
    <dbReference type="NCBI Taxonomy" id="192012"/>
    <lineage>
        <taxon>Eukaryota</taxon>
        <taxon>Viridiplantae</taxon>
        <taxon>Streptophyta</taxon>
        <taxon>Embryophyta</taxon>
        <taxon>Tracheophyta</taxon>
        <taxon>Spermatophyta</taxon>
        <taxon>Magnoliopsida</taxon>
        <taxon>eudicotyledons</taxon>
        <taxon>Gunneridae</taxon>
        <taxon>Pentapetalae</taxon>
        <taxon>asterids</taxon>
        <taxon>campanulids</taxon>
        <taxon>Asterales</taxon>
        <taxon>Asteraceae</taxon>
        <taxon>Asteroideae</taxon>
        <taxon>Heliantheae alliance</taxon>
        <taxon>Eupatorieae</taxon>
        <taxon>Mikania</taxon>
    </lineage>
</organism>